<evidence type="ECO:0008006" key="4">
    <source>
        <dbReference type="Google" id="ProtNLM"/>
    </source>
</evidence>
<feature type="compositionally biased region" description="Low complexity" evidence="1">
    <location>
        <begin position="90"/>
        <end position="108"/>
    </location>
</feature>
<dbReference type="EMBL" id="JABAFA010000010">
    <property type="protein sequence ID" value="NMD98766.1"/>
    <property type="molecule type" value="Genomic_DNA"/>
</dbReference>
<keyword evidence="3" id="KW-1185">Reference proteome</keyword>
<protein>
    <recommendedName>
        <fullName evidence="4">Preprotein translocase subunit SecG</fullName>
    </recommendedName>
</protein>
<gene>
    <name evidence="2" type="ORF">HF878_04600</name>
</gene>
<organism evidence="2 3">
    <name type="scientific">Selenomonas bovis</name>
    <dbReference type="NCBI Taxonomy" id="416586"/>
    <lineage>
        <taxon>Bacteria</taxon>
        <taxon>Bacillati</taxon>
        <taxon>Bacillota</taxon>
        <taxon>Negativicutes</taxon>
        <taxon>Selenomonadales</taxon>
        <taxon>Selenomonadaceae</taxon>
        <taxon>Selenomonas</taxon>
    </lineage>
</organism>
<name>A0A848B5K4_9FIRM</name>
<evidence type="ECO:0000256" key="1">
    <source>
        <dbReference type="SAM" id="MobiDB-lite"/>
    </source>
</evidence>
<comment type="caution">
    <text evidence="2">The sequence shown here is derived from an EMBL/GenBank/DDBJ whole genome shotgun (WGS) entry which is preliminary data.</text>
</comment>
<dbReference type="AlphaFoldDB" id="A0A848B5K4"/>
<dbReference type="Proteomes" id="UP000543804">
    <property type="component" value="Unassembled WGS sequence"/>
</dbReference>
<evidence type="ECO:0000313" key="3">
    <source>
        <dbReference type="Proteomes" id="UP000543804"/>
    </source>
</evidence>
<dbReference type="RefSeq" id="WP_164175366.1">
    <property type="nucleotide sequence ID" value="NZ_JABAFA010000010.1"/>
</dbReference>
<accession>A0A848B5K4</accession>
<sequence length="191" mass="20076">MGEDRKQQAQRIRAARDWLDEAGESLEQGADIKGDLKVMLAQAELARAKETQRPPLWRRCGRRVLPLATALAVLSLGLFLRPAVAPPEDQALSSPSPAAAVVPQASVQGQEQADSPAPAALQKMQGQAAKMQAAGEPARAAVQETASPPQMPSAVAVPAVSAQQRETPAARPPSPETQKLMQSAGKALRAS</sequence>
<feature type="compositionally biased region" description="Low complexity" evidence="1">
    <location>
        <begin position="119"/>
        <end position="135"/>
    </location>
</feature>
<feature type="region of interest" description="Disordered" evidence="1">
    <location>
        <begin position="87"/>
        <end position="191"/>
    </location>
</feature>
<proteinExistence type="predicted"/>
<feature type="compositionally biased region" description="Low complexity" evidence="1">
    <location>
        <begin position="146"/>
        <end position="164"/>
    </location>
</feature>
<reference evidence="2 3" key="1">
    <citation type="submission" date="2020-04" db="EMBL/GenBank/DDBJ databases">
        <authorList>
            <person name="Hitch T.C.A."/>
            <person name="Wylensek D."/>
            <person name="Clavel T."/>
        </authorList>
    </citation>
    <scope>NUCLEOTIDE SEQUENCE [LARGE SCALE GENOMIC DNA]</scope>
    <source>
        <strain evidence="2 3">PG-130-P53-12</strain>
    </source>
</reference>
<evidence type="ECO:0000313" key="2">
    <source>
        <dbReference type="EMBL" id="NMD98766.1"/>
    </source>
</evidence>